<dbReference type="InterPro" id="IPR036291">
    <property type="entry name" value="NAD(P)-bd_dom_sf"/>
</dbReference>
<dbReference type="InterPro" id="IPR000683">
    <property type="entry name" value="Gfo/Idh/MocA-like_OxRdtase_N"/>
</dbReference>
<dbReference type="GO" id="GO:0016491">
    <property type="term" value="F:oxidoreductase activity"/>
    <property type="evidence" value="ECO:0007669"/>
    <property type="project" value="UniProtKB-KW"/>
</dbReference>
<proteinExistence type="inferred from homology"/>
<dbReference type="SUPFAM" id="SSF51735">
    <property type="entry name" value="NAD(P)-binding Rossmann-fold domains"/>
    <property type="match status" value="1"/>
</dbReference>
<sequence length="328" mass="34062">MLNFAILSAGNIAGRMARTLDSLREEVQPYAIAARDSARAQALAGRYGFAKSFAGYEALLADPAVDVVYIGSIHPLHAQHIRAALLAGKHVLCEKPLTLNAAQAQSLFALARERGLLLAEAMWTRTLPFAQALRKTLADGRLGAPRLVTAVLGEAMADIPRIAQPALGGGALLDIGVYALTLACLALEGDVERVGGVCVQNGLGADIEESISLRFSGGACASLAVSARCAAPHRAAVCCGGGRIEIDGPLWSPAAMTVYGGTGTDAPRETIRFDNTGTGFEPEVRAVAAALAAGRTECPALPAAETLRVLRAADALRALWGVRYPGEA</sequence>
<dbReference type="Pfam" id="PF22725">
    <property type="entry name" value="GFO_IDH_MocA_C3"/>
    <property type="match status" value="1"/>
</dbReference>
<evidence type="ECO:0000313" key="6">
    <source>
        <dbReference type="EMBL" id="MTS51117.1"/>
    </source>
</evidence>
<dbReference type="InterPro" id="IPR055170">
    <property type="entry name" value="GFO_IDH_MocA-like_dom"/>
</dbReference>
<comment type="similarity">
    <text evidence="1">Belongs to the Gfo/Idh/MocA family.</text>
</comment>
<dbReference type="Proteomes" id="UP000032483">
    <property type="component" value="Unassembled WGS sequence"/>
</dbReference>
<dbReference type="Pfam" id="PF01408">
    <property type="entry name" value="GFO_IDH_MocA"/>
    <property type="match status" value="1"/>
</dbReference>
<dbReference type="EMBL" id="WMZR01000006">
    <property type="protein sequence ID" value="MTS51117.1"/>
    <property type="molecule type" value="Genomic_DNA"/>
</dbReference>
<evidence type="ECO:0000259" key="4">
    <source>
        <dbReference type="Pfam" id="PF22725"/>
    </source>
</evidence>
<dbReference type="EMBL" id="JXXK01000003">
    <property type="protein sequence ID" value="KJF40915.1"/>
    <property type="molecule type" value="Genomic_DNA"/>
</dbReference>
<dbReference type="PANTHER" id="PTHR22604:SF105">
    <property type="entry name" value="TRANS-1,2-DIHYDROBENZENE-1,2-DIOL DEHYDROGENASE"/>
    <property type="match status" value="1"/>
</dbReference>
<dbReference type="Gene3D" id="3.40.50.720">
    <property type="entry name" value="NAD(P)-binding Rossmann-like Domain"/>
    <property type="match status" value="1"/>
</dbReference>
<dbReference type="InterPro" id="IPR050984">
    <property type="entry name" value="Gfo/Idh/MocA_domain"/>
</dbReference>
<dbReference type="PANTHER" id="PTHR22604">
    <property type="entry name" value="OXIDOREDUCTASES"/>
    <property type="match status" value="1"/>
</dbReference>
<organism evidence="5 7">
    <name type="scientific">Ruthenibacterium lactatiformans</name>
    <dbReference type="NCBI Taxonomy" id="1550024"/>
    <lineage>
        <taxon>Bacteria</taxon>
        <taxon>Bacillati</taxon>
        <taxon>Bacillota</taxon>
        <taxon>Clostridia</taxon>
        <taxon>Eubacteriales</taxon>
        <taxon>Oscillospiraceae</taxon>
        <taxon>Ruthenibacterium</taxon>
    </lineage>
</organism>
<dbReference type="AlphaFoldDB" id="A0A0D8J1R1"/>
<gene>
    <name evidence="6" type="ORF">GMD52_06150</name>
    <name evidence="5" type="ORF">TQ39_03585</name>
</gene>
<feature type="domain" description="GFO/IDH/MocA-like oxidoreductase" evidence="4">
    <location>
        <begin position="131"/>
        <end position="244"/>
    </location>
</feature>
<protein>
    <submittedName>
        <fullName evidence="6">Gfo/Idh/MocA family oxidoreductase</fullName>
    </submittedName>
</protein>
<keyword evidence="7" id="KW-1185">Reference proteome</keyword>
<evidence type="ECO:0000313" key="8">
    <source>
        <dbReference type="Proteomes" id="UP000449193"/>
    </source>
</evidence>
<evidence type="ECO:0000256" key="2">
    <source>
        <dbReference type="ARBA" id="ARBA00023002"/>
    </source>
</evidence>
<evidence type="ECO:0000313" key="5">
    <source>
        <dbReference type="EMBL" id="KJF40915.1"/>
    </source>
</evidence>
<comment type="caution">
    <text evidence="5">The sequence shown here is derived from an EMBL/GenBank/DDBJ whole genome shotgun (WGS) entry which is preliminary data.</text>
</comment>
<feature type="domain" description="Gfo/Idh/MocA-like oxidoreductase N-terminal" evidence="3">
    <location>
        <begin position="3"/>
        <end position="119"/>
    </location>
</feature>
<evidence type="ECO:0000313" key="7">
    <source>
        <dbReference type="Proteomes" id="UP000032483"/>
    </source>
</evidence>
<dbReference type="SUPFAM" id="SSF55347">
    <property type="entry name" value="Glyceraldehyde-3-phosphate dehydrogenase-like, C-terminal domain"/>
    <property type="match status" value="1"/>
</dbReference>
<name>A0A0D8J1R1_9FIRM</name>
<dbReference type="Proteomes" id="UP000449193">
    <property type="component" value="Unassembled WGS sequence"/>
</dbReference>
<dbReference type="Gene3D" id="3.30.360.10">
    <property type="entry name" value="Dihydrodipicolinate Reductase, domain 2"/>
    <property type="match status" value="1"/>
</dbReference>
<dbReference type="GO" id="GO:0000166">
    <property type="term" value="F:nucleotide binding"/>
    <property type="evidence" value="ECO:0007669"/>
    <property type="project" value="InterPro"/>
</dbReference>
<reference evidence="5" key="1">
    <citation type="submission" date="2015-02" db="EMBL/GenBank/DDBJ databases">
        <title>A novel member of the family Ruminococcaceae isolated from human feces.</title>
        <authorList>
            <person name="Shkoporov A.N."/>
            <person name="Chaplin A.V."/>
            <person name="Motuzova O.V."/>
            <person name="Kafarskaia L.I."/>
            <person name="Khokhlova E.V."/>
            <person name="Efimov B.A."/>
        </authorList>
    </citation>
    <scope>NUCLEOTIDE SEQUENCE [LARGE SCALE GENOMIC DNA]</scope>
    <source>
        <strain evidence="5">585-1</strain>
    </source>
</reference>
<keyword evidence="2" id="KW-0560">Oxidoreductase</keyword>
<dbReference type="GeneID" id="42855716"/>
<reference evidence="6 8" key="2">
    <citation type="journal article" date="2019" name="Nat. Med.">
        <title>A library of human gut bacterial isolates paired with longitudinal multiomics data enables mechanistic microbiome research.</title>
        <authorList>
            <person name="Poyet M."/>
            <person name="Groussin M."/>
            <person name="Gibbons S.M."/>
            <person name="Avila-Pacheco J."/>
            <person name="Jiang X."/>
            <person name="Kearney S.M."/>
            <person name="Perrotta A.R."/>
            <person name="Berdy B."/>
            <person name="Zhao S."/>
            <person name="Lieberman T.D."/>
            <person name="Swanson P.K."/>
            <person name="Smith M."/>
            <person name="Roesemann S."/>
            <person name="Alexander J.E."/>
            <person name="Rich S.A."/>
            <person name="Livny J."/>
            <person name="Vlamakis H."/>
            <person name="Clish C."/>
            <person name="Bullock K."/>
            <person name="Deik A."/>
            <person name="Scott J."/>
            <person name="Pierce K.A."/>
            <person name="Xavier R.J."/>
            <person name="Alm E.J."/>
        </authorList>
    </citation>
    <scope>NUCLEOTIDE SEQUENCE [LARGE SCALE GENOMIC DNA]</scope>
    <source>
        <strain evidence="6 8">BIOML-A7</strain>
    </source>
</reference>
<dbReference type="RefSeq" id="WP_050004594.1">
    <property type="nucleotide sequence ID" value="NZ_DAWBJP010000005.1"/>
</dbReference>
<evidence type="ECO:0000259" key="3">
    <source>
        <dbReference type="Pfam" id="PF01408"/>
    </source>
</evidence>
<evidence type="ECO:0000256" key="1">
    <source>
        <dbReference type="ARBA" id="ARBA00010928"/>
    </source>
</evidence>
<accession>A0A0D8J1R1</accession>